<reference evidence="2" key="1">
    <citation type="journal article" date="2011" name="Proc. Natl. Acad. Sci. U.S.A.">
        <title>Obligate biotrophy features unraveled by the genomic analysis of rust fungi.</title>
        <authorList>
            <person name="Duplessis S."/>
            <person name="Cuomo C.A."/>
            <person name="Lin Y.-C."/>
            <person name="Aerts A."/>
            <person name="Tisserant E."/>
            <person name="Veneault-Fourrey C."/>
            <person name="Joly D.L."/>
            <person name="Hacquard S."/>
            <person name="Amselem J."/>
            <person name="Cantarel B.L."/>
            <person name="Chiu R."/>
            <person name="Coutinho P.M."/>
            <person name="Feau N."/>
            <person name="Field M."/>
            <person name="Frey P."/>
            <person name="Gelhaye E."/>
            <person name="Goldberg J."/>
            <person name="Grabherr M.G."/>
            <person name="Kodira C.D."/>
            <person name="Kohler A."/>
            <person name="Kuees U."/>
            <person name="Lindquist E.A."/>
            <person name="Lucas S.M."/>
            <person name="Mago R."/>
            <person name="Mauceli E."/>
            <person name="Morin E."/>
            <person name="Murat C."/>
            <person name="Pangilinan J.L."/>
            <person name="Park R."/>
            <person name="Pearson M."/>
            <person name="Quesneville H."/>
            <person name="Rouhier N."/>
            <person name="Sakthikumar S."/>
            <person name="Salamov A.A."/>
            <person name="Schmutz J."/>
            <person name="Selles B."/>
            <person name="Shapiro H."/>
            <person name="Tanguay P."/>
            <person name="Tuskan G.A."/>
            <person name="Henrissat B."/>
            <person name="Van de Peer Y."/>
            <person name="Rouze P."/>
            <person name="Ellis J.G."/>
            <person name="Dodds P.N."/>
            <person name="Schein J.E."/>
            <person name="Zhong S."/>
            <person name="Hamelin R.C."/>
            <person name="Grigoriev I.V."/>
            <person name="Szabo L.J."/>
            <person name="Martin F."/>
        </authorList>
    </citation>
    <scope>NUCLEOTIDE SEQUENCE [LARGE SCALE GENOMIC DNA]</scope>
    <source>
        <strain evidence="2">98AG31 / pathotype 3-4-7</strain>
    </source>
</reference>
<keyword evidence="2" id="KW-1185">Reference proteome</keyword>
<evidence type="ECO:0000313" key="1">
    <source>
        <dbReference type="EMBL" id="EGF99493.1"/>
    </source>
</evidence>
<dbReference type="GeneID" id="18929139"/>
<accession>F4S7B9</accession>
<name>F4S7B9_MELLP</name>
<dbReference type="VEuPathDB" id="FungiDB:MELLADRAFT_57860"/>
<sequence length="55" mass="6243">MQLQVKRSWLVNVTRSSKRESVQLGTAATKPDVHKVVISRKQLCDISSKEGFERS</sequence>
<organism evidence="2">
    <name type="scientific">Melampsora larici-populina (strain 98AG31 / pathotype 3-4-7)</name>
    <name type="common">Poplar leaf rust fungus</name>
    <dbReference type="NCBI Taxonomy" id="747676"/>
    <lineage>
        <taxon>Eukaryota</taxon>
        <taxon>Fungi</taxon>
        <taxon>Dikarya</taxon>
        <taxon>Basidiomycota</taxon>
        <taxon>Pucciniomycotina</taxon>
        <taxon>Pucciniomycetes</taxon>
        <taxon>Pucciniales</taxon>
        <taxon>Melampsoraceae</taxon>
        <taxon>Melampsora</taxon>
    </lineage>
</organism>
<dbReference type="InParanoid" id="F4S7B9"/>
<dbReference type="Proteomes" id="UP000001072">
    <property type="component" value="Unassembled WGS sequence"/>
</dbReference>
<dbReference type="KEGG" id="mlr:MELLADRAFT_57860"/>
<protein>
    <submittedName>
        <fullName evidence="1">Uncharacterized protein</fullName>
    </submittedName>
</protein>
<dbReference type="HOGENOM" id="CLU_3032878_0_0_1"/>
<evidence type="ECO:0000313" key="2">
    <source>
        <dbReference type="Proteomes" id="UP000001072"/>
    </source>
</evidence>
<proteinExistence type="predicted"/>
<dbReference type="RefSeq" id="XP_007417211.1">
    <property type="nucleotide sequence ID" value="XM_007417149.1"/>
</dbReference>
<dbReference type="AlphaFoldDB" id="F4S7B9"/>
<dbReference type="EMBL" id="GL883158">
    <property type="protein sequence ID" value="EGF99493.1"/>
    <property type="molecule type" value="Genomic_DNA"/>
</dbReference>
<gene>
    <name evidence="1" type="ORF">MELLADRAFT_57860</name>
</gene>